<reference evidence="1" key="1">
    <citation type="submission" date="2023-04" db="EMBL/GenBank/DDBJ databases">
        <authorList>
            <person name="Vijverberg K."/>
            <person name="Xiong W."/>
            <person name="Schranz E."/>
        </authorList>
    </citation>
    <scope>NUCLEOTIDE SEQUENCE</scope>
</reference>
<evidence type="ECO:0000313" key="1">
    <source>
        <dbReference type="EMBL" id="CAI9297070.1"/>
    </source>
</evidence>
<name>A0AA36EKT8_LACSI</name>
<protein>
    <submittedName>
        <fullName evidence="1">Uncharacterized protein</fullName>
    </submittedName>
</protein>
<proteinExistence type="predicted"/>
<dbReference type="AlphaFoldDB" id="A0AA36EKT8"/>
<organism evidence="1 2">
    <name type="scientific">Lactuca saligna</name>
    <name type="common">Willowleaf lettuce</name>
    <dbReference type="NCBI Taxonomy" id="75948"/>
    <lineage>
        <taxon>Eukaryota</taxon>
        <taxon>Viridiplantae</taxon>
        <taxon>Streptophyta</taxon>
        <taxon>Embryophyta</taxon>
        <taxon>Tracheophyta</taxon>
        <taxon>Spermatophyta</taxon>
        <taxon>Magnoliopsida</taxon>
        <taxon>eudicotyledons</taxon>
        <taxon>Gunneridae</taxon>
        <taxon>Pentapetalae</taxon>
        <taxon>asterids</taxon>
        <taxon>campanulids</taxon>
        <taxon>Asterales</taxon>
        <taxon>Asteraceae</taxon>
        <taxon>Cichorioideae</taxon>
        <taxon>Cichorieae</taxon>
        <taxon>Lactucinae</taxon>
        <taxon>Lactuca</taxon>
    </lineage>
</organism>
<accession>A0AA36EKT8</accession>
<gene>
    <name evidence="1" type="ORF">LSALG_LOCUS35906</name>
</gene>
<sequence length="139" mass="16393">MQEFLIKVICFGQKNFDTTNYKFDTILVLEETLDTLKDQAPTDDSYDSLFKKMNMSFQRVIEKLDNHKPNSFHSSKAFPSHERGGEIWKPISKFKSRDEKSDDDDDVDIEFFKVAAEDVLVELKMKMKKKVMKKIRSRK</sequence>
<evidence type="ECO:0000313" key="2">
    <source>
        <dbReference type="Proteomes" id="UP001177003"/>
    </source>
</evidence>
<dbReference type="Proteomes" id="UP001177003">
    <property type="component" value="Chromosome 8"/>
</dbReference>
<dbReference type="EMBL" id="OX465084">
    <property type="protein sequence ID" value="CAI9297070.1"/>
    <property type="molecule type" value="Genomic_DNA"/>
</dbReference>
<keyword evidence="2" id="KW-1185">Reference proteome</keyword>